<proteinExistence type="predicted"/>
<dbReference type="AlphaFoldDB" id="A0A445MLK6"/>
<organism evidence="1">
    <name type="scientific">Ensete ventricosum</name>
    <name type="common">Abyssinian banana</name>
    <name type="synonym">Musa ensete</name>
    <dbReference type="NCBI Taxonomy" id="4639"/>
    <lineage>
        <taxon>Eukaryota</taxon>
        <taxon>Viridiplantae</taxon>
        <taxon>Streptophyta</taxon>
        <taxon>Embryophyta</taxon>
        <taxon>Tracheophyta</taxon>
        <taxon>Spermatophyta</taxon>
        <taxon>Magnoliopsida</taxon>
        <taxon>Liliopsida</taxon>
        <taxon>Zingiberales</taxon>
        <taxon>Musaceae</taxon>
        <taxon>Ensete</taxon>
    </lineage>
</organism>
<gene>
    <name evidence="1" type="ORF">BHM03_00050637</name>
</gene>
<sequence>MASRGATLVLRTSWFNRSSWIYAKEITSIIVLNMASRRGRGWLPLRSGRGRAPPPCELALATTSRPFAGGLAAAGRPFEMGSLAAADRPYKGAVSGHARLALARASFTAKTEIVYPCIPYPNGEDEGGQASSSLAVSTRWISTAKLLLSDLATLAHREGGV</sequence>
<reference evidence="1" key="1">
    <citation type="journal article" date="2018" name="Data Brief">
        <title>Genome sequence data from 17 accessions of Ensete ventricosum, a staple food crop for millions in Ethiopia.</title>
        <authorList>
            <person name="Yemataw Z."/>
            <person name="Muzemil S."/>
            <person name="Ambachew D."/>
            <person name="Tripathi L."/>
            <person name="Tesfaye K."/>
            <person name="Chala A."/>
            <person name="Farbos A."/>
            <person name="O'Neill P."/>
            <person name="Moore K."/>
            <person name="Grant M."/>
            <person name="Studholme D.J."/>
        </authorList>
    </citation>
    <scope>NUCLEOTIDE SEQUENCE [LARGE SCALE GENOMIC DNA]</scope>
    <source>
        <tissue evidence="1">Leaf</tissue>
    </source>
</reference>
<protein>
    <submittedName>
        <fullName evidence="1">Uncharacterized protein</fullName>
    </submittedName>
</protein>
<dbReference type="EMBL" id="KV876584">
    <property type="protein sequence ID" value="RZR75152.1"/>
    <property type="molecule type" value="Genomic_DNA"/>
</dbReference>
<name>A0A445MLK6_ENSVE</name>
<evidence type="ECO:0000313" key="1">
    <source>
        <dbReference type="EMBL" id="RZR75152.1"/>
    </source>
</evidence>
<accession>A0A445MLK6</accession>
<dbReference type="Proteomes" id="UP000290560">
    <property type="component" value="Unassembled WGS sequence"/>
</dbReference>